<keyword evidence="3 5" id="KW-0378">Hydrolase</keyword>
<evidence type="ECO:0000256" key="3">
    <source>
        <dbReference type="ARBA" id="ARBA00022801"/>
    </source>
</evidence>
<organism evidence="8 9">
    <name type="scientific">Nostoc paludosum FACHB-159</name>
    <dbReference type="NCBI Taxonomy" id="2692908"/>
    <lineage>
        <taxon>Bacteria</taxon>
        <taxon>Bacillati</taxon>
        <taxon>Cyanobacteriota</taxon>
        <taxon>Cyanophyceae</taxon>
        <taxon>Nostocales</taxon>
        <taxon>Nostocaceae</taxon>
        <taxon>Nostoc</taxon>
    </lineage>
</organism>
<dbReference type="InterPro" id="IPR051048">
    <property type="entry name" value="Peptidase_S8/S53_subtilisin"/>
</dbReference>
<dbReference type="CDD" id="cd07473">
    <property type="entry name" value="Peptidases_S8_Subtilisin_like"/>
    <property type="match status" value="1"/>
</dbReference>
<sequence>MFTNDTSDKLLAHNGLSSTYLPLTDTFHTQDDYSLRFGHSSYMPKADNSDGTAITTSLGEYSPINGYGTINAAAAVAKALGQNTFADVPKLAGNNWGADLIKAPAAWAKGYTGKDVLVAVIDTGVDYNHEDLKNNIWKNPLEAFGDINSDDDNNGYINDVQGWNFGNNNNNTLDKWDGHGTHVAGIIAGEKNNYGVTGIAYDAKIMPVKVFDDAYPNPHASIPSIVNGIYYAADNGAKVINLSLDSPFPSCLEKSAIDYATSKGVTVVMAAGNDSRPEPEYPARFAYNSGIAVGAVDRNNDLAYFSNRAGRNEINYVTAPGVDIYSSIPPGATEPFTGKSCERYTIKSGTSMAAPYVAGVVALMLSANPSLTPEQIRQIITETAGNSTQTTVSSLNNSDVGSLRNQAFTQTREYPISETISGLNNEPGLTRTREYSKPEKISGLNNSVLISVKGQAFVETNKYLTPDTISRLNDSDVDSLKEPQITRTREYRILQITSSFNNSDVSYFGSQAFAKHTKYLTSGITSSLNNSDIDSLVDRAIAQTTKHLTSPKDNDELAPQSWSQFQDRDKNLSSINKQFKVQNTKIRR</sequence>
<dbReference type="PROSITE" id="PS00137">
    <property type="entry name" value="SUBTILASE_HIS"/>
    <property type="match status" value="1"/>
</dbReference>
<dbReference type="Proteomes" id="UP000637383">
    <property type="component" value="Unassembled WGS sequence"/>
</dbReference>
<dbReference type="PROSITE" id="PS51892">
    <property type="entry name" value="SUBTILASE"/>
    <property type="match status" value="1"/>
</dbReference>
<dbReference type="InterPro" id="IPR022398">
    <property type="entry name" value="Peptidase_S8_His-AS"/>
</dbReference>
<evidence type="ECO:0000313" key="9">
    <source>
        <dbReference type="Proteomes" id="UP000637383"/>
    </source>
</evidence>
<evidence type="ECO:0000313" key="8">
    <source>
        <dbReference type="EMBL" id="MBD2737306.1"/>
    </source>
</evidence>
<gene>
    <name evidence="8" type="ORF">H6H03_26045</name>
</gene>
<reference evidence="8 9" key="1">
    <citation type="journal article" date="2020" name="ISME J.">
        <title>Comparative genomics reveals insights into cyanobacterial evolution and habitat adaptation.</title>
        <authorList>
            <person name="Chen M.Y."/>
            <person name="Teng W.K."/>
            <person name="Zhao L."/>
            <person name="Hu C.X."/>
            <person name="Zhou Y.K."/>
            <person name="Han B.P."/>
            <person name="Song L.R."/>
            <person name="Shu W.S."/>
        </authorList>
    </citation>
    <scope>NUCLEOTIDE SEQUENCE [LARGE SCALE GENOMIC DNA]</scope>
    <source>
        <strain evidence="8 9">FACHB-159</strain>
    </source>
</reference>
<dbReference type="InterPro" id="IPR036852">
    <property type="entry name" value="Peptidase_S8/S53_dom_sf"/>
</dbReference>
<comment type="similarity">
    <text evidence="1 5 6">Belongs to the peptidase S8 family.</text>
</comment>
<protein>
    <submittedName>
        <fullName evidence="8">S8 family serine peptidase</fullName>
    </submittedName>
</protein>
<dbReference type="PRINTS" id="PR00723">
    <property type="entry name" value="SUBTILISIN"/>
</dbReference>
<accession>A0ABR8KER6</accession>
<evidence type="ECO:0000256" key="6">
    <source>
        <dbReference type="RuleBase" id="RU003355"/>
    </source>
</evidence>
<dbReference type="PROSITE" id="PS00138">
    <property type="entry name" value="SUBTILASE_SER"/>
    <property type="match status" value="1"/>
</dbReference>
<dbReference type="PROSITE" id="PS00136">
    <property type="entry name" value="SUBTILASE_ASP"/>
    <property type="match status" value="1"/>
</dbReference>
<proteinExistence type="inferred from homology"/>
<evidence type="ECO:0000256" key="4">
    <source>
        <dbReference type="ARBA" id="ARBA00022825"/>
    </source>
</evidence>
<dbReference type="InterPro" id="IPR000209">
    <property type="entry name" value="Peptidase_S8/S53_dom"/>
</dbReference>
<name>A0ABR8KER6_9NOSO</name>
<dbReference type="InterPro" id="IPR023828">
    <property type="entry name" value="Peptidase_S8_Ser-AS"/>
</dbReference>
<feature type="active site" description="Charge relay system" evidence="5">
    <location>
        <position position="351"/>
    </location>
</feature>
<dbReference type="PANTHER" id="PTHR43399:SF4">
    <property type="entry name" value="CELL WALL-ASSOCIATED PROTEASE"/>
    <property type="match status" value="1"/>
</dbReference>
<dbReference type="RefSeq" id="WP_190957894.1">
    <property type="nucleotide sequence ID" value="NZ_JACJTU010000030.1"/>
</dbReference>
<dbReference type="SUPFAM" id="SSF52743">
    <property type="entry name" value="Subtilisin-like"/>
    <property type="match status" value="1"/>
</dbReference>
<keyword evidence="9" id="KW-1185">Reference proteome</keyword>
<keyword evidence="2 5" id="KW-0645">Protease</keyword>
<dbReference type="InterPro" id="IPR023827">
    <property type="entry name" value="Peptidase_S8_Asp-AS"/>
</dbReference>
<evidence type="ECO:0000256" key="5">
    <source>
        <dbReference type="PROSITE-ProRule" id="PRU01240"/>
    </source>
</evidence>
<evidence type="ECO:0000256" key="1">
    <source>
        <dbReference type="ARBA" id="ARBA00011073"/>
    </source>
</evidence>
<keyword evidence="4 5" id="KW-0720">Serine protease</keyword>
<feature type="domain" description="Peptidase S8/S53" evidence="7">
    <location>
        <begin position="113"/>
        <end position="392"/>
    </location>
</feature>
<comment type="caution">
    <text evidence="8">The sequence shown here is derived from an EMBL/GenBank/DDBJ whole genome shotgun (WGS) entry which is preliminary data.</text>
</comment>
<feature type="active site" description="Charge relay system" evidence="5">
    <location>
        <position position="179"/>
    </location>
</feature>
<evidence type="ECO:0000259" key="7">
    <source>
        <dbReference type="Pfam" id="PF00082"/>
    </source>
</evidence>
<dbReference type="InterPro" id="IPR015500">
    <property type="entry name" value="Peptidase_S8_subtilisin-rel"/>
</dbReference>
<dbReference type="Gene3D" id="3.40.50.200">
    <property type="entry name" value="Peptidase S8/S53 domain"/>
    <property type="match status" value="1"/>
</dbReference>
<evidence type="ECO:0000256" key="2">
    <source>
        <dbReference type="ARBA" id="ARBA00022670"/>
    </source>
</evidence>
<dbReference type="InterPro" id="IPR034204">
    <property type="entry name" value="PfSUB1-like_cat_dom"/>
</dbReference>
<dbReference type="PANTHER" id="PTHR43399">
    <property type="entry name" value="SUBTILISIN-RELATED"/>
    <property type="match status" value="1"/>
</dbReference>
<feature type="active site" description="Charge relay system" evidence="5">
    <location>
        <position position="122"/>
    </location>
</feature>
<dbReference type="Pfam" id="PF00082">
    <property type="entry name" value="Peptidase_S8"/>
    <property type="match status" value="1"/>
</dbReference>
<dbReference type="EMBL" id="JACJTU010000030">
    <property type="protein sequence ID" value="MBD2737306.1"/>
    <property type="molecule type" value="Genomic_DNA"/>
</dbReference>